<dbReference type="AlphaFoldDB" id="A0A2M4CLG1"/>
<sequence length="181" mass="19699">MSRTASSSSISVMLSGSDAHSFSVFAMFSSSGACVMLSRFTSNGMPPHVRSSSRLFWYLTHSEIAPTTFVSTSSFSSFSSCTSTCTVFSWSSFFTFASLAAHFQMAPVAAASSCLLSRTVLSRAIPTSGSRPPDSRTISLAVLSLAHLKMAELHWRFRSRLSDVRWDTMSKIMPSVVMASW</sequence>
<evidence type="ECO:0000313" key="1">
    <source>
        <dbReference type="EMBL" id="MBW66119.1"/>
    </source>
</evidence>
<reference evidence="1" key="1">
    <citation type="submission" date="2018-01" db="EMBL/GenBank/DDBJ databases">
        <title>An insight into the sialome of Amazonian anophelines.</title>
        <authorList>
            <person name="Ribeiro J.M."/>
            <person name="Scarpassa V."/>
            <person name="Calvo E."/>
        </authorList>
    </citation>
    <scope>NUCLEOTIDE SEQUENCE</scope>
</reference>
<proteinExistence type="predicted"/>
<name>A0A2M4CLG1_ANODA</name>
<organism evidence="1">
    <name type="scientific">Anopheles darlingi</name>
    <name type="common">Mosquito</name>
    <dbReference type="NCBI Taxonomy" id="43151"/>
    <lineage>
        <taxon>Eukaryota</taxon>
        <taxon>Metazoa</taxon>
        <taxon>Ecdysozoa</taxon>
        <taxon>Arthropoda</taxon>
        <taxon>Hexapoda</taxon>
        <taxon>Insecta</taxon>
        <taxon>Pterygota</taxon>
        <taxon>Neoptera</taxon>
        <taxon>Endopterygota</taxon>
        <taxon>Diptera</taxon>
        <taxon>Nematocera</taxon>
        <taxon>Culicoidea</taxon>
        <taxon>Culicidae</taxon>
        <taxon>Anophelinae</taxon>
        <taxon>Anopheles</taxon>
    </lineage>
</organism>
<dbReference type="PROSITE" id="PS51257">
    <property type="entry name" value="PROKAR_LIPOPROTEIN"/>
    <property type="match status" value="1"/>
</dbReference>
<dbReference type="EMBL" id="GGFL01001941">
    <property type="protein sequence ID" value="MBW66119.1"/>
    <property type="molecule type" value="Transcribed_RNA"/>
</dbReference>
<accession>A0A2M4CLG1</accession>
<protein>
    <submittedName>
        <fullName evidence="1">Putative secreted protein</fullName>
    </submittedName>
</protein>